<dbReference type="GO" id="GO:0005886">
    <property type="term" value="C:plasma membrane"/>
    <property type="evidence" value="ECO:0007669"/>
    <property type="project" value="UniProtKB-SubCell"/>
</dbReference>
<protein>
    <submittedName>
        <fullName evidence="9">ABC transporter membrane spanning protein</fullName>
    </submittedName>
</protein>
<evidence type="ECO:0000256" key="1">
    <source>
        <dbReference type="ARBA" id="ARBA00004651"/>
    </source>
</evidence>
<dbReference type="Pfam" id="PF00528">
    <property type="entry name" value="BPD_transp_1"/>
    <property type="match status" value="1"/>
</dbReference>
<gene>
    <name evidence="9" type="ORF">PMES_02530</name>
</gene>
<feature type="transmembrane region" description="Helical" evidence="7">
    <location>
        <begin position="180"/>
        <end position="207"/>
    </location>
</feature>
<keyword evidence="10" id="KW-1185">Reference proteome</keyword>
<dbReference type="InterPro" id="IPR035906">
    <property type="entry name" value="MetI-like_sf"/>
</dbReference>
<reference evidence="9" key="1">
    <citation type="submission" date="2013-03" db="EMBL/GenBank/DDBJ databases">
        <title>Genome Sequence of the Profundibacterium mesophilum strain KAUST100406-0324T from Red Sea, a novel genus in the family Rhodobacteraceae.</title>
        <authorList>
            <person name="Essack M."/>
            <person name="Alam I."/>
            <person name="Lafi F."/>
            <person name="Alawi W."/>
            <person name="Kamanu F."/>
            <person name="Al-Suwailem A."/>
            <person name="Lee O.O."/>
            <person name="Xu Y."/>
            <person name="Bajic V."/>
            <person name="Qian P.-Y."/>
            <person name="Archer J."/>
        </authorList>
    </citation>
    <scope>NUCLEOTIDE SEQUENCE</scope>
    <source>
        <strain evidence="9">KAUST100406-0324</strain>
    </source>
</reference>
<keyword evidence="5 7" id="KW-1133">Transmembrane helix</keyword>
<evidence type="ECO:0000313" key="10">
    <source>
        <dbReference type="Proteomes" id="UP000698242"/>
    </source>
</evidence>
<evidence type="ECO:0000256" key="3">
    <source>
        <dbReference type="ARBA" id="ARBA00022475"/>
    </source>
</evidence>
<dbReference type="PANTHER" id="PTHR30151">
    <property type="entry name" value="ALKANE SULFONATE ABC TRANSPORTER-RELATED, MEMBRANE SUBUNIT"/>
    <property type="match status" value="1"/>
</dbReference>
<dbReference type="AlphaFoldDB" id="A0A921TCP8"/>
<feature type="transmembrane region" description="Helical" evidence="7">
    <location>
        <begin position="132"/>
        <end position="151"/>
    </location>
</feature>
<keyword evidence="3" id="KW-1003">Cell membrane</keyword>
<keyword evidence="4 7" id="KW-0812">Transmembrane</keyword>
<keyword evidence="2 7" id="KW-0813">Transport</keyword>
<sequence>MSAARQPARARRLSLGALRAGLAIALAIAGWAILVRAAALPPFILPGPERVARTLWTSRALLAEHAVITLIEVLAGLVIGAILGFAMGVVLAVSRPARILLRPLLVFSQAVPVFAIAPILTLWLGYGLGSKIVMTLLIIFFPVTSAFYDALMRTPPGWRELGDVMGARPWRQMWHLRIPAALPGFASGLRLAAVYAPIGAIIGEWVGASRGLGYLMLLANGRAKTDLMFAALIVLAILTLLLYAAVDRLARWIAGPEA</sequence>
<comment type="similarity">
    <text evidence="7">Belongs to the binding-protein-dependent transport system permease family.</text>
</comment>
<dbReference type="PROSITE" id="PS50928">
    <property type="entry name" value="ABC_TM1"/>
    <property type="match status" value="1"/>
</dbReference>
<dbReference type="EMBL" id="APKE01000029">
    <property type="protein sequence ID" value="KAF0675162.1"/>
    <property type="molecule type" value="Genomic_DNA"/>
</dbReference>
<evidence type="ECO:0000259" key="8">
    <source>
        <dbReference type="PROSITE" id="PS50928"/>
    </source>
</evidence>
<dbReference type="CDD" id="cd06261">
    <property type="entry name" value="TM_PBP2"/>
    <property type="match status" value="1"/>
</dbReference>
<dbReference type="PANTHER" id="PTHR30151:SF20">
    <property type="entry name" value="ABC TRANSPORTER PERMEASE PROTEIN HI_0355-RELATED"/>
    <property type="match status" value="1"/>
</dbReference>
<evidence type="ECO:0000256" key="6">
    <source>
        <dbReference type="ARBA" id="ARBA00023136"/>
    </source>
</evidence>
<comment type="subcellular location">
    <subcellularLocation>
        <location evidence="1 7">Cell membrane</location>
        <topology evidence="1 7">Multi-pass membrane protein</topology>
    </subcellularLocation>
</comment>
<comment type="caution">
    <text evidence="9">The sequence shown here is derived from an EMBL/GenBank/DDBJ whole genome shotgun (WGS) entry which is preliminary data.</text>
</comment>
<dbReference type="Proteomes" id="UP000698242">
    <property type="component" value="Unassembled WGS sequence"/>
</dbReference>
<accession>A0A921TCP8</accession>
<feature type="transmembrane region" description="Helical" evidence="7">
    <location>
        <begin position="227"/>
        <end position="246"/>
    </location>
</feature>
<feature type="transmembrane region" description="Helical" evidence="7">
    <location>
        <begin position="21"/>
        <end position="45"/>
    </location>
</feature>
<dbReference type="SUPFAM" id="SSF161098">
    <property type="entry name" value="MetI-like"/>
    <property type="match status" value="1"/>
</dbReference>
<dbReference type="InterPro" id="IPR000515">
    <property type="entry name" value="MetI-like"/>
</dbReference>
<evidence type="ECO:0000256" key="5">
    <source>
        <dbReference type="ARBA" id="ARBA00022989"/>
    </source>
</evidence>
<keyword evidence="6 7" id="KW-0472">Membrane</keyword>
<evidence type="ECO:0000256" key="2">
    <source>
        <dbReference type="ARBA" id="ARBA00022448"/>
    </source>
</evidence>
<feature type="transmembrane region" description="Helical" evidence="7">
    <location>
        <begin position="65"/>
        <end position="92"/>
    </location>
</feature>
<evidence type="ECO:0000256" key="7">
    <source>
        <dbReference type="RuleBase" id="RU363032"/>
    </source>
</evidence>
<evidence type="ECO:0000313" key="9">
    <source>
        <dbReference type="EMBL" id="KAF0675162.1"/>
    </source>
</evidence>
<dbReference type="GO" id="GO:0055085">
    <property type="term" value="P:transmembrane transport"/>
    <property type="evidence" value="ECO:0007669"/>
    <property type="project" value="InterPro"/>
</dbReference>
<name>A0A921TCP8_9RHOB</name>
<feature type="domain" description="ABC transmembrane type-1" evidence="8">
    <location>
        <begin position="66"/>
        <end position="246"/>
    </location>
</feature>
<dbReference type="Gene3D" id="1.10.3720.10">
    <property type="entry name" value="MetI-like"/>
    <property type="match status" value="1"/>
</dbReference>
<proteinExistence type="inferred from homology"/>
<feature type="transmembrane region" description="Helical" evidence="7">
    <location>
        <begin position="104"/>
        <end position="126"/>
    </location>
</feature>
<organism evidence="9 10">
    <name type="scientific">Profundibacterium mesophilum KAUST100406-0324</name>
    <dbReference type="NCBI Taxonomy" id="1037889"/>
    <lineage>
        <taxon>Bacteria</taxon>
        <taxon>Pseudomonadati</taxon>
        <taxon>Pseudomonadota</taxon>
        <taxon>Alphaproteobacteria</taxon>
        <taxon>Rhodobacterales</taxon>
        <taxon>Roseobacteraceae</taxon>
        <taxon>Profundibacterium</taxon>
    </lineage>
</organism>
<evidence type="ECO:0000256" key="4">
    <source>
        <dbReference type="ARBA" id="ARBA00022692"/>
    </source>
</evidence>